<dbReference type="WBParaSite" id="SSLN_0000652201-mRNA-1">
    <property type="protein sequence ID" value="SSLN_0000652201-mRNA-1"/>
    <property type="gene ID" value="SSLN_0000652201"/>
</dbReference>
<dbReference type="Pfam" id="PF00078">
    <property type="entry name" value="RVT_1"/>
    <property type="match status" value="1"/>
</dbReference>
<evidence type="ECO:0000259" key="1">
    <source>
        <dbReference type="PROSITE" id="PS50878"/>
    </source>
</evidence>
<dbReference type="EMBL" id="UYSU01033636">
    <property type="protein sequence ID" value="VDL92705.1"/>
    <property type="molecule type" value="Genomic_DNA"/>
</dbReference>
<dbReference type="InterPro" id="IPR043128">
    <property type="entry name" value="Rev_trsase/Diguanyl_cyclase"/>
</dbReference>
<gene>
    <name evidence="2" type="ORF">SSLN_LOCUS6320</name>
</gene>
<dbReference type="Proteomes" id="UP000275846">
    <property type="component" value="Unassembled WGS sequence"/>
</dbReference>
<keyword evidence="3" id="KW-1185">Reference proteome</keyword>
<protein>
    <submittedName>
        <fullName evidence="4">Reverse transcriptase domain-containing protein</fullName>
    </submittedName>
</protein>
<dbReference type="PROSITE" id="PS50878">
    <property type="entry name" value="RT_POL"/>
    <property type="match status" value="1"/>
</dbReference>
<name>A0A183SQ22_SCHSO</name>
<evidence type="ECO:0000313" key="3">
    <source>
        <dbReference type="Proteomes" id="UP000275846"/>
    </source>
</evidence>
<dbReference type="OrthoDB" id="6263434at2759"/>
<feature type="domain" description="Reverse transcriptase" evidence="1">
    <location>
        <begin position="1"/>
        <end position="74"/>
    </location>
</feature>
<dbReference type="STRING" id="70667.A0A183SQ22"/>
<dbReference type="PANTHER" id="PTHR37984:SF5">
    <property type="entry name" value="PROTEIN NYNRIN-LIKE"/>
    <property type="match status" value="1"/>
</dbReference>
<dbReference type="Gene3D" id="3.30.70.270">
    <property type="match status" value="2"/>
</dbReference>
<dbReference type="SUPFAM" id="SSF56672">
    <property type="entry name" value="DNA/RNA polymerases"/>
    <property type="match status" value="1"/>
</dbReference>
<dbReference type="InterPro" id="IPR050951">
    <property type="entry name" value="Retrovirus_Pol_polyprotein"/>
</dbReference>
<dbReference type="InterPro" id="IPR000477">
    <property type="entry name" value="RT_dom"/>
</dbReference>
<evidence type="ECO:0000313" key="4">
    <source>
        <dbReference type="WBParaSite" id="SSLN_0000652201-mRNA-1"/>
    </source>
</evidence>
<reference evidence="4" key="1">
    <citation type="submission" date="2016-06" db="UniProtKB">
        <authorList>
            <consortium name="WormBaseParasite"/>
        </authorList>
    </citation>
    <scope>IDENTIFICATION</scope>
</reference>
<organism evidence="4">
    <name type="scientific">Schistocephalus solidus</name>
    <name type="common">Tapeworm</name>
    <dbReference type="NCBI Taxonomy" id="70667"/>
    <lineage>
        <taxon>Eukaryota</taxon>
        <taxon>Metazoa</taxon>
        <taxon>Spiralia</taxon>
        <taxon>Lophotrochozoa</taxon>
        <taxon>Platyhelminthes</taxon>
        <taxon>Cestoda</taxon>
        <taxon>Eucestoda</taxon>
        <taxon>Diphyllobothriidea</taxon>
        <taxon>Diphyllobothriidae</taxon>
        <taxon>Schistocephalus</taxon>
    </lineage>
</organism>
<sequence length="140" mass="15705">MVPSISQQLMDTVLSNVPGTVAYLDEILVVGHAEEEMLQRPDKVLENLIDCGLKINMENCEIIRKEIHYLGFVVSEAGRSPDPERAAVFKNVKVPKHVRELKSFIGLISYYSPVIAGLHNLKPPVNRLLCQDAKFYWSAG</sequence>
<proteinExistence type="predicted"/>
<dbReference type="AlphaFoldDB" id="A0A183SQ22"/>
<evidence type="ECO:0000313" key="2">
    <source>
        <dbReference type="EMBL" id="VDL92705.1"/>
    </source>
</evidence>
<dbReference type="InterPro" id="IPR043502">
    <property type="entry name" value="DNA/RNA_pol_sf"/>
</dbReference>
<dbReference type="PANTHER" id="PTHR37984">
    <property type="entry name" value="PROTEIN CBG26694"/>
    <property type="match status" value="1"/>
</dbReference>
<reference evidence="2 3" key="2">
    <citation type="submission" date="2018-11" db="EMBL/GenBank/DDBJ databases">
        <authorList>
            <consortium name="Pathogen Informatics"/>
        </authorList>
    </citation>
    <scope>NUCLEOTIDE SEQUENCE [LARGE SCALE GENOMIC DNA]</scope>
    <source>
        <strain evidence="2 3">NST_G2</strain>
    </source>
</reference>
<accession>A0A183SQ22</accession>